<reference evidence="2 3" key="1">
    <citation type="submission" date="2019-01" db="EMBL/GenBank/DDBJ databases">
        <authorList>
            <person name="Chen W.-M."/>
        </authorList>
    </citation>
    <scope>NUCLEOTIDE SEQUENCE [LARGE SCALE GENOMIC DNA]</scope>
    <source>
        <strain evidence="2 3">CCP-18</strain>
    </source>
</reference>
<sequence length="67" mass="7473">MDPANQPTLSPPRPSPGTLQRLIPTGETGRTLDGHPLRFEELARQRWKGALFVRAQCFCDPTPFAAR</sequence>
<dbReference type="RefSeq" id="WP_127683672.1">
    <property type="nucleotide sequence ID" value="NZ_SACM01000004.1"/>
</dbReference>
<evidence type="ECO:0000313" key="2">
    <source>
        <dbReference type="EMBL" id="RVT83708.1"/>
    </source>
</evidence>
<evidence type="ECO:0000313" key="3">
    <source>
        <dbReference type="Proteomes" id="UP000288587"/>
    </source>
</evidence>
<dbReference type="AlphaFoldDB" id="A0A3S2UBN5"/>
<evidence type="ECO:0000256" key="1">
    <source>
        <dbReference type="SAM" id="MobiDB-lite"/>
    </source>
</evidence>
<gene>
    <name evidence="2" type="ORF">EOD73_14120</name>
</gene>
<accession>A0A3S2UBN5</accession>
<dbReference type="OrthoDB" id="9809735at2"/>
<proteinExistence type="predicted"/>
<keyword evidence="3" id="KW-1185">Reference proteome</keyword>
<protein>
    <submittedName>
        <fullName evidence="2">Uncharacterized protein</fullName>
    </submittedName>
</protein>
<name>A0A3S2UBN5_9BURK</name>
<comment type="caution">
    <text evidence="2">The sequence shown here is derived from an EMBL/GenBank/DDBJ whole genome shotgun (WGS) entry which is preliminary data.</text>
</comment>
<dbReference type="Proteomes" id="UP000288587">
    <property type="component" value="Unassembled WGS sequence"/>
</dbReference>
<organism evidence="2 3">
    <name type="scientific">Inhella crocodyli</name>
    <dbReference type="NCBI Taxonomy" id="2499851"/>
    <lineage>
        <taxon>Bacteria</taxon>
        <taxon>Pseudomonadati</taxon>
        <taxon>Pseudomonadota</taxon>
        <taxon>Betaproteobacteria</taxon>
        <taxon>Burkholderiales</taxon>
        <taxon>Sphaerotilaceae</taxon>
        <taxon>Inhella</taxon>
    </lineage>
</organism>
<dbReference type="EMBL" id="SACM01000004">
    <property type="protein sequence ID" value="RVT83708.1"/>
    <property type="molecule type" value="Genomic_DNA"/>
</dbReference>
<feature type="region of interest" description="Disordered" evidence="1">
    <location>
        <begin position="1"/>
        <end position="33"/>
    </location>
</feature>